<keyword evidence="2" id="KW-1185">Reference proteome</keyword>
<evidence type="ECO:0000313" key="2">
    <source>
        <dbReference type="Proteomes" id="UP000182321"/>
    </source>
</evidence>
<evidence type="ECO:0000313" key="1">
    <source>
        <dbReference type="EMBL" id="SEK51917.1"/>
    </source>
</evidence>
<gene>
    <name evidence="1" type="ORF">SAMN02910377_01066</name>
</gene>
<dbReference type="AlphaFoldDB" id="A0A1H7HQI6"/>
<protein>
    <submittedName>
        <fullName evidence="1">Uncharacterized protein</fullName>
    </submittedName>
</protein>
<sequence>MIIEYDLDVIRNEDAEDEEYFFEAEASSLDELISFSRTININDPDEAGIGVYKDNASGKYIVPFVADGLGSPLNFGEFLDVKSVEEKYWNIHEGRSYITNLGMLAMMSVIA</sequence>
<name>A0A1H7HQI6_9FIRM</name>
<dbReference type="EMBL" id="FNZX01000006">
    <property type="protein sequence ID" value="SEK51917.1"/>
    <property type="molecule type" value="Genomic_DNA"/>
</dbReference>
<organism evidence="1 2">
    <name type="scientific">Pseudobutyrivibrio ruminis</name>
    <dbReference type="NCBI Taxonomy" id="46206"/>
    <lineage>
        <taxon>Bacteria</taxon>
        <taxon>Bacillati</taxon>
        <taxon>Bacillota</taxon>
        <taxon>Clostridia</taxon>
        <taxon>Lachnospirales</taxon>
        <taxon>Lachnospiraceae</taxon>
        <taxon>Pseudobutyrivibrio</taxon>
    </lineage>
</organism>
<accession>A0A1H7HQI6</accession>
<proteinExistence type="predicted"/>
<dbReference type="Proteomes" id="UP000182321">
    <property type="component" value="Unassembled WGS sequence"/>
</dbReference>
<reference evidence="2" key="1">
    <citation type="submission" date="2016-10" db="EMBL/GenBank/DDBJ databases">
        <authorList>
            <person name="Varghese N."/>
        </authorList>
    </citation>
    <scope>NUCLEOTIDE SEQUENCE [LARGE SCALE GENOMIC DNA]</scope>
    <source>
        <strain evidence="2">ACV-9</strain>
    </source>
</reference>
<dbReference type="RefSeq" id="WP_074790012.1">
    <property type="nucleotide sequence ID" value="NZ_FNZX01000006.1"/>
</dbReference>